<evidence type="ECO:0000256" key="3">
    <source>
        <dbReference type="ARBA" id="ARBA00022833"/>
    </source>
</evidence>
<dbReference type="AlphaFoldDB" id="A0A6A6YDX8"/>
<dbReference type="OrthoDB" id="4851849at2759"/>
<evidence type="ECO:0000256" key="2">
    <source>
        <dbReference type="ARBA" id="ARBA00022771"/>
    </source>
</evidence>
<evidence type="ECO:0000313" key="6">
    <source>
        <dbReference type="Proteomes" id="UP000504636"/>
    </source>
</evidence>
<protein>
    <recommendedName>
        <fullName evidence="4">MYND-type domain-containing protein</fullName>
    </recommendedName>
</protein>
<gene>
    <name evidence="5 7" type="ORF">BDZ99DRAFT_573630</name>
</gene>
<evidence type="ECO:0000259" key="4">
    <source>
        <dbReference type="PROSITE" id="PS01360"/>
    </source>
</evidence>
<reference evidence="5 7" key="1">
    <citation type="journal article" date="2020" name="Stud. Mycol.">
        <title>101 Dothideomycetes genomes: a test case for predicting lifestyles and emergence of pathogens.</title>
        <authorList>
            <person name="Haridas S."/>
            <person name="Albert R."/>
            <person name="Binder M."/>
            <person name="Bloem J."/>
            <person name="Labutti K."/>
            <person name="Salamov A."/>
            <person name="Andreopoulos B."/>
            <person name="Baker S."/>
            <person name="Barry K."/>
            <person name="Bills G."/>
            <person name="Bluhm B."/>
            <person name="Cannon C."/>
            <person name="Castanera R."/>
            <person name="Culley D."/>
            <person name="Daum C."/>
            <person name="Ezra D."/>
            <person name="Gonzalez J."/>
            <person name="Henrissat B."/>
            <person name="Kuo A."/>
            <person name="Liang C."/>
            <person name="Lipzen A."/>
            <person name="Lutzoni F."/>
            <person name="Magnuson J."/>
            <person name="Mondo S."/>
            <person name="Nolan M."/>
            <person name="Ohm R."/>
            <person name="Pangilinan J."/>
            <person name="Park H.-J."/>
            <person name="Ramirez L."/>
            <person name="Alfaro M."/>
            <person name="Sun H."/>
            <person name="Tritt A."/>
            <person name="Yoshinaga Y."/>
            <person name="Zwiers L.-H."/>
            <person name="Turgeon B."/>
            <person name="Goodwin S."/>
            <person name="Spatafora J."/>
            <person name="Crous P."/>
            <person name="Grigoriev I."/>
        </authorList>
    </citation>
    <scope>NUCLEOTIDE SEQUENCE</scope>
    <source>
        <strain evidence="5 7">CBS 304.34</strain>
    </source>
</reference>
<dbReference type="GO" id="GO:0008270">
    <property type="term" value="F:zinc ion binding"/>
    <property type="evidence" value="ECO:0007669"/>
    <property type="project" value="UniProtKB-KW"/>
</dbReference>
<keyword evidence="2" id="KW-0863">Zinc-finger</keyword>
<accession>A0A6A6YDX8</accession>
<dbReference type="GeneID" id="54469199"/>
<reference evidence="7" key="3">
    <citation type="submission" date="2025-04" db="UniProtKB">
        <authorList>
            <consortium name="RefSeq"/>
        </authorList>
    </citation>
    <scope>IDENTIFICATION</scope>
    <source>
        <strain evidence="7">CBS 304.34</strain>
    </source>
</reference>
<dbReference type="EMBL" id="MU003706">
    <property type="protein sequence ID" value="KAF2806940.1"/>
    <property type="molecule type" value="Genomic_DNA"/>
</dbReference>
<sequence>MSETFDWSFPGLDKAHFTALANLLSLRNGGQVEEAWLPDDVLEEYYDDELKKKFLDCLAEFAANRKGGRAVVATAMKESEDSVTLWIARNEGFPELERPVYDRLGKLLGRLSGSQGLGEEAVKKELWNEMLAYHQDRIQGDSIPSLRADFKALGNSMSIGNHTTLENELLDFRQLLFDVAKTGQSTTDQYSKIATSAYELRMRKRTGEALYSSPGATSKTKKLWMDISLLARLRVTFEKFGETALAFPSFNEVTIILLPRDSTSIASPKCSLNLKQTFGILNLSLDGDTIGSVLLNKCNVKKAGKEFTIRQKQRLNTHCEVQLLLFLSRNEPSIHTILPYFGCSKYSCFACARLLKAHGKFATRGCHGRLFKSWSLPEVAELRPGQADQIGKALVQVQKDIKRELKSAIKRNVLPAKTSAIGGSSVFPSAAKHSRRESDVERWRLESEQKRVAEAFKRMTLEETQSISHMPTTTSLSEDTWLGYHQELDEELGECRHCDRTTSRKCSVCNKDFYCSELCEQKRSGYHLFTCARRPLTSADFLWRFLVRDELPTDADTEVFEDFGFSHLPSFADRSKLLGLYQGLYLLGEVTAEDLHKWRTEGTLIANIKAFYYRIPEASRGGYFPWFLKHTHILESPISGKEAAESMITTFFDQACTYLDPEDQGKKPQELKPDAKAACYIMLAEVLHMGHPNPIEENYYLHGILAGVRESGSLIKLMDSHGLKGPSFRHLESFLSVPPSGPHKSVWGLKQFLAISQPTEYPPDASIRFDYGFKNCRNFEETCTLMEIYKQLLQQADPLDLHEACLAGKLFEFAEKFHKIKEEWRRLMETMYPL</sequence>
<dbReference type="PANTHER" id="PTHR42037:SF1">
    <property type="match status" value="1"/>
</dbReference>
<proteinExistence type="predicted"/>
<feature type="domain" description="MYND-type" evidence="4">
    <location>
        <begin position="495"/>
        <end position="531"/>
    </location>
</feature>
<evidence type="ECO:0000256" key="1">
    <source>
        <dbReference type="ARBA" id="ARBA00022723"/>
    </source>
</evidence>
<dbReference type="PROSITE" id="PS01360">
    <property type="entry name" value="ZF_MYND_1"/>
    <property type="match status" value="1"/>
</dbReference>
<reference evidence="7" key="2">
    <citation type="submission" date="2020-04" db="EMBL/GenBank/DDBJ databases">
        <authorList>
            <consortium name="NCBI Genome Project"/>
        </authorList>
    </citation>
    <scope>NUCLEOTIDE SEQUENCE</scope>
    <source>
        <strain evidence="7">CBS 304.34</strain>
    </source>
</reference>
<keyword evidence="3" id="KW-0862">Zinc</keyword>
<organism evidence="5">
    <name type="scientific">Mytilinidion resinicola</name>
    <dbReference type="NCBI Taxonomy" id="574789"/>
    <lineage>
        <taxon>Eukaryota</taxon>
        <taxon>Fungi</taxon>
        <taxon>Dikarya</taxon>
        <taxon>Ascomycota</taxon>
        <taxon>Pezizomycotina</taxon>
        <taxon>Dothideomycetes</taxon>
        <taxon>Pleosporomycetidae</taxon>
        <taxon>Mytilinidiales</taxon>
        <taxon>Mytilinidiaceae</taxon>
        <taxon>Mytilinidion</taxon>
    </lineage>
</organism>
<keyword evidence="6" id="KW-1185">Reference proteome</keyword>
<evidence type="ECO:0000313" key="5">
    <source>
        <dbReference type="EMBL" id="KAF2806940.1"/>
    </source>
</evidence>
<dbReference type="Pfam" id="PF14441">
    <property type="entry name" value="OTT_1508_deam"/>
    <property type="match status" value="1"/>
</dbReference>
<dbReference type="RefSeq" id="XP_033573904.1">
    <property type="nucleotide sequence ID" value="XM_033728306.1"/>
</dbReference>
<name>A0A6A6YDX8_9PEZI</name>
<dbReference type="SUPFAM" id="SSF144232">
    <property type="entry name" value="HIT/MYND zinc finger-like"/>
    <property type="match status" value="1"/>
</dbReference>
<dbReference type="InterPro" id="IPR027796">
    <property type="entry name" value="OTT_1508_deam-like"/>
</dbReference>
<dbReference type="PANTHER" id="PTHR42037">
    <property type="match status" value="1"/>
</dbReference>
<dbReference type="InterPro" id="IPR002893">
    <property type="entry name" value="Znf_MYND"/>
</dbReference>
<dbReference type="Proteomes" id="UP000504636">
    <property type="component" value="Unplaced"/>
</dbReference>
<evidence type="ECO:0000313" key="7">
    <source>
        <dbReference type="RefSeq" id="XP_033573904.1"/>
    </source>
</evidence>
<keyword evidence="1" id="KW-0479">Metal-binding</keyword>